<protein>
    <recommendedName>
        <fullName evidence="3">ParB/Sulfiredoxin domain-containing protein</fullName>
    </recommendedName>
</protein>
<evidence type="ECO:0008006" key="3">
    <source>
        <dbReference type="Google" id="ProtNLM"/>
    </source>
</evidence>
<dbReference type="Proteomes" id="UP000006222">
    <property type="component" value="Unassembled WGS sequence"/>
</dbReference>
<dbReference type="PATRIC" id="fig|991778.3.peg.5424"/>
<sequence>MKTSKEVQYADVDELYLDPLNPRIGRSRTKKDNSQEFLLEAMQEWVLDELAMSYLENGGFWAYEPLLVVEEKIGRKKAKIVVEGNRRLAALKTLKSAFDGNARSQKWKSLAEEYDCPEELFESVPYVTCDSREDVSAFLGFRHVTGIKQWNADEKAAYISKLIESGMSYQEVARKIGSKSPTVRKHFIAFRALVQIEQEVEDYDPELGEHRFAVLYMSIDTVGAKKYLRIDMDASTESLMRPVPKEHIDQLARFSRWVFGTKDSRPLVKDTRQISDFAAILASEKAVKYLESKKMPQFEMAMRISGGDESQTIEYVLEAAENTELALMRAHAHTDSDELQDAVARLGQDVVQLLKIFPEAYAETLGEVQ</sequence>
<organism evidence="1 2">
    <name type="scientific">Rhodopirellula baltica WH47</name>
    <dbReference type="NCBI Taxonomy" id="991778"/>
    <lineage>
        <taxon>Bacteria</taxon>
        <taxon>Pseudomonadati</taxon>
        <taxon>Planctomycetota</taxon>
        <taxon>Planctomycetia</taxon>
        <taxon>Pirellulales</taxon>
        <taxon>Pirellulaceae</taxon>
        <taxon>Rhodopirellula</taxon>
    </lineage>
</organism>
<accession>F2AZG5</accession>
<name>F2AZG5_RHOBT</name>
<reference evidence="1 2" key="1">
    <citation type="journal article" date="2013" name="Mar. Genomics">
        <title>Expression of sulfatases in Rhodopirellula baltica and the diversity of sulfatases in the genus Rhodopirellula.</title>
        <authorList>
            <person name="Wegner C.E."/>
            <person name="Richter-Heitmann T."/>
            <person name="Klindworth A."/>
            <person name="Klockow C."/>
            <person name="Richter M."/>
            <person name="Achstetter T."/>
            <person name="Glockner F.O."/>
            <person name="Harder J."/>
        </authorList>
    </citation>
    <scope>NUCLEOTIDE SEQUENCE [LARGE SCALE GENOMIC DNA]</scope>
    <source>
        <strain evidence="1 2">WH47</strain>
    </source>
</reference>
<gene>
    <name evidence="1" type="ORF">RBWH47_05680</name>
</gene>
<dbReference type="EMBL" id="AFAR01000259">
    <property type="protein sequence ID" value="EGF24920.1"/>
    <property type="molecule type" value="Genomic_DNA"/>
</dbReference>
<dbReference type="RefSeq" id="WP_007329025.1">
    <property type="nucleotide sequence ID" value="NZ_AFAR01000259.1"/>
</dbReference>
<evidence type="ECO:0000313" key="2">
    <source>
        <dbReference type="Proteomes" id="UP000006222"/>
    </source>
</evidence>
<proteinExistence type="predicted"/>
<dbReference type="AlphaFoldDB" id="F2AZG5"/>
<comment type="caution">
    <text evidence="1">The sequence shown here is derived from an EMBL/GenBank/DDBJ whole genome shotgun (WGS) entry which is preliminary data.</text>
</comment>
<evidence type="ECO:0000313" key="1">
    <source>
        <dbReference type="EMBL" id="EGF24920.1"/>
    </source>
</evidence>